<evidence type="ECO:0000256" key="3">
    <source>
        <dbReference type="ARBA" id="ARBA00022741"/>
    </source>
</evidence>
<dbReference type="EMBL" id="CADCTD010000187">
    <property type="protein sequence ID" value="CAA9288722.1"/>
    <property type="molecule type" value="Genomic_DNA"/>
</dbReference>
<dbReference type="Gene3D" id="3.40.50.300">
    <property type="entry name" value="P-loop containing nucleotide triphosphate hydrolases"/>
    <property type="match status" value="1"/>
</dbReference>
<organism evidence="6">
    <name type="scientific">uncultured Craurococcus sp</name>
    <dbReference type="NCBI Taxonomy" id="1135998"/>
    <lineage>
        <taxon>Bacteria</taxon>
        <taxon>Pseudomonadati</taxon>
        <taxon>Pseudomonadota</taxon>
        <taxon>Alphaproteobacteria</taxon>
        <taxon>Acetobacterales</taxon>
        <taxon>Acetobacteraceae</taxon>
        <taxon>Craurococcus</taxon>
        <taxon>environmental samples</taxon>
    </lineage>
</organism>
<dbReference type="InterPro" id="IPR027417">
    <property type="entry name" value="P-loop_NTPase"/>
</dbReference>
<dbReference type="Pfam" id="PF08402">
    <property type="entry name" value="TOBE_2"/>
    <property type="match status" value="1"/>
</dbReference>
<keyword evidence="2" id="KW-0813">Transport</keyword>
<comment type="similarity">
    <text evidence="1">Belongs to the ABC transporter superfamily.</text>
</comment>
<name>A0A6J4JVH1_9PROT</name>
<dbReference type="PROSITE" id="PS50893">
    <property type="entry name" value="ABC_TRANSPORTER_2"/>
    <property type="match status" value="1"/>
</dbReference>
<sequence>MSAAEGLLIRGLTAAFGKREVLRGVDLAVAPGETVVLFGPSGVGKTVLLRAVAGLERAGGEVSVAGREVSGLPPEARGLGMAFQNFALYPHLPARENIASPLRARRLPEAEIARRVGAIAALLRIGHVLDHAPRELSNGQKQRTALARALAAEPRALLLDDPLRNVDAKLRYEMRLELPRLLARSGAAAIYVTQDYREAMALGQRVAVLLDGRIVQDAPPEEVYDQPATVEVARLFGDPPINLLSAESLPGGRLRAAGLEVPLPDSLRALPPDAQLGLRPEHLSLLPSPAPGAAPASVVAVTPLHERQVVLLRTASGEELVASLAGAAPPVGAAVWAAAEPGHALLFAGGQRIAHGAGREVAAA</sequence>
<accession>A0A6J4JVH1</accession>
<dbReference type="InterPro" id="IPR013611">
    <property type="entry name" value="Transp-assoc_OB_typ2"/>
</dbReference>
<evidence type="ECO:0000256" key="1">
    <source>
        <dbReference type="ARBA" id="ARBA00005417"/>
    </source>
</evidence>
<evidence type="ECO:0000256" key="4">
    <source>
        <dbReference type="ARBA" id="ARBA00022840"/>
    </source>
</evidence>
<dbReference type="GO" id="GO:0022857">
    <property type="term" value="F:transmembrane transporter activity"/>
    <property type="evidence" value="ECO:0007669"/>
    <property type="project" value="InterPro"/>
</dbReference>
<dbReference type="InterPro" id="IPR003439">
    <property type="entry name" value="ABC_transporter-like_ATP-bd"/>
</dbReference>
<dbReference type="InterPro" id="IPR008995">
    <property type="entry name" value="Mo/tungstate-bd_C_term_dom"/>
</dbReference>
<dbReference type="SUPFAM" id="SSF50331">
    <property type="entry name" value="MOP-like"/>
    <property type="match status" value="1"/>
</dbReference>
<keyword evidence="4 6" id="KW-0067">ATP-binding</keyword>
<reference evidence="6" key="1">
    <citation type="submission" date="2020-02" db="EMBL/GenBank/DDBJ databases">
        <authorList>
            <person name="Meier V. D."/>
        </authorList>
    </citation>
    <scope>NUCLEOTIDE SEQUENCE</scope>
    <source>
        <strain evidence="6">AVDCRST_MAG27</strain>
    </source>
</reference>
<protein>
    <submittedName>
        <fullName evidence="6">ABC transporter, ATP-binding protein</fullName>
    </submittedName>
</protein>
<dbReference type="GO" id="GO:0016887">
    <property type="term" value="F:ATP hydrolysis activity"/>
    <property type="evidence" value="ECO:0007669"/>
    <property type="project" value="InterPro"/>
</dbReference>
<dbReference type="InterPro" id="IPR003593">
    <property type="entry name" value="AAA+_ATPase"/>
</dbReference>
<dbReference type="SMART" id="SM00382">
    <property type="entry name" value="AAA"/>
    <property type="match status" value="1"/>
</dbReference>
<keyword evidence="3" id="KW-0547">Nucleotide-binding</keyword>
<feature type="domain" description="ABC transporter" evidence="5">
    <location>
        <begin position="7"/>
        <end position="236"/>
    </location>
</feature>
<gene>
    <name evidence="6" type="ORF">AVDCRST_MAG27-4503</name>
</gene>
<evidence type="ECO:0000313" key="6">
    <source>
        <dbReference type="EMBL" id="CAA9288722.1"/>
    </source>
</evidence>
<dbReference type="SUPFAM" id="SSF52540">
    <property type="entry name" value="P-loop containing nucleoside triphosphate hydrolases"/>
    <property type="match status" value="1"/>
</dbReference>
<dbReference type="GO" id="GO:0055052">
    <property type="term" value="C:ATP-binding cassette (ABC) transporter complex, substrate-binding subunit-containing"/>
    <property type="evidence" value="ECO:0007669"/>
    <property type="project" value="TreeGrafter"/>
</dbReference>
<dbReference type="PANTHER" id="PTHR43875:SF14">
    <property type="entry name" value="ABC TRANSPORTER ATP-BINDING PROTEIN"/>
    <property type="match status" value="1"/>
</dbReference>
<dbReference type="InterPro" id="IPR047641">
    <property type="entry name" value="ABC_transpr_MalK/UgpC-like"/>
</dbReference>
<dbReference type="Gene3D" id="2.40.50.100">
    <property type="match status" value="1"/>
</dbReference>
<evidence type="ECO:0000259" key="5">
    <source>
        <dbReference type="PROSITE" id="PS50893"/>
    </source>
</evidence>
<proteinExistence type="inferred from homology"/>
<dbReference type="PANTHER" id="PTHR43875">
    <property type="entry name" value="MALTODEXTRIN IMPORT ATP-BINDING PROTEIN MSMX"/>
    <property type="match status" value="1"/>
</dbReference>
<dbReference type="Pfam" id="PF00005">
    <property type="entry name" value="ABC_tran"/>
    <property type="match status" value="1"/>
</dbReference>
<evidence type="ECO:0000256" key="2">
    <source>
        <dbReference type="ARBA" id="ARBA00022448"/>
    </source>
</evidence>
<dbReference type="AlphaFoldDB" id="A0A6J4JVH1"/>
<dbReference type="GO" id="GO:0005524">
    <property type="term" value="F:ATP binding"/>
    <property type="evidence" value="ECO:0007669"/>
    <property type="project" value="UniProtKB-KW"/>
</dbReference>